<dbReference type="Proteomes" id="UP000244649">
    <property type="component" value="Unassembled WGS sequence"/>
</dbReference>
<feature type="region of interest" description="Disordered" evidence="1">
    <location>
        <begin position="409"/>
        <end position="434"/>
    </location>
</feature>
<dbReference type="PANTHER" id="PTHR36836">
    <property type="entry name" value="COLANIC ACID BIOSYNTHESIS PROTEIN WCAK"/>
    <property type="match status" value="1"/>
</dbReference>
<evidence type="ECO:0000259" key="2">
    <source>
        <dbReference type="Pfam" id="PF04230"/>
    </source>
</evidence>
<dbReference type="Pfam" id="PF04230">
    <property type="entry name" value="PS_pyruv_trans"/>
    <property type="match status" value="1"/>
</dbReference>
<dbReference type="PANTHER" id="PTHR36836:SF1">
    <property type="entry name" value="COLANIC ACID BIOSYNTHESIS PROTEIN WCAK"/>
    <property type="match status" value="1"/>
</dbReference>
<comment type="caution">
    <text evidence="3">The sequence shown here is derived from an EMBL/GenBank/DDBJ whole genome shotgun (WGS) entry which is preliminary data.</text>
</comment>
<accession>A0A2T7WQD5</accession>
<dbReference type="EMBL" id="QDFT01000012">
    <property type="protein sequence ID" value="PVE75949.1"/>
    <property type="molecule type" value="Genomic_DNA"/>
</dbReference>
<proteinExistence type="predicted"/>
<name>A0A2T7WQD5_MICTE</name>
<dbReference type="RefSeq" id="WP_116537205.1">
    <property type="nucleotide sequence ID" value="NZ_QDFT01000012.1"/>
</dbReference>
<dbReference type="AlphaFoldDB" id="A0A2T7WQD5"/>
<dbReference type="InterPro" id="IPR007345">
    <property type="entry name" value="Polysacch_pyruvyl_Trfase"/>
</dbReference>
<feature type="compositionally biased region" description="Basic and acidic residues" evidence="1">
    <location>
        <begin position="413"/>
        <end position="434"/>
    </location>
</feature>
<evidence type="ECO:0000313" key="4">
    <source>
        <dbReference type="Proteomes" id="UP000244649"/>
    </source>
</evidence>
<reference evidence="3 4" key="1">
    <citation type="submission" date="2018-04" db="EMBL/GenBank/DDBJ databases">
        <authorList>
            <person name="Go L.Y."/>
            <person name="Mitchell J.A."/>
        </authorList>
    </citation>
    <scope>NUCLEOTIDE SEQUENCE [LARGE SCALE GENOMIC DNA]</scope>
    <source>
        <strain evidence="3 4">TPD7010</strain>
    </source>
</reference>
<gene>
    <name evidence="3" type="ORF">DC432_06690</name>
</gene>
<sequence>MKLGSIRRRLRRLPRQVLDRSGLPTRRFAALLRSSAGRPGERCHVLIAPPGAGNIGDQAMVEAFVAAADRPVTIVTRNDDDLVLPPDLVGRARIVALPHLLYGDDHGHRGDVRALGALLGEAATVSIIGADIMDGVYSLRPSVRRSTIAAVAAERGFDTSIIGFSWNGAAPRPARDALRRAGTAGARLLLRDPASAARVRDLGIPGVVETADIVFTDDRRADRLPAALEGLEPPYALVNASGLIARTVDQGVEYRPVLAELRARGIHVVLLPHVLRRTADDLAACRGVLDAVRRDGWEDGVTLVETMLGPSQIRRLAASASVVVTGRMHLAVMSLAQGVPAVTLASQGKVEGLMRLFDWPELCVSPRAGMGTGIRDVVVSALDAHDAVDRVRRGADRARALARANTERIGAGGREDAERSDRFWGERNGTHSTG</sequence>
<feature type="domain" description="Polysaccharide pyruvyl transferase" evidence="2">
    <location>
        <begin position="54"/>
        <end position="346"/>
    </location>
</feature>
<evidence type="ECO:0000313" key="3">
    <source>
        <dbReference type="EMBL" id="PVE75949.1"/>
    </source>
</evidence>
<organism evidence="3 4">
    <name type="scientific">Microbacterium testaceum</name>
    <name type="common">Aureobacterium testaceum</name>
    <name type="synonym">Brevibacterium testaceum</name>
    <dbReference type="NCBI Taxonomy" id="2033"/>
    <lineage>
        <taxon>Bacteria</taxon>
        <taxon>Bacillati</taxon>
        <taxon>Actinomycetota</taxon>
        <taxon>Actinomycetes</taxon>
        <taxon>Micrococcales</taxon>
        <taxon>Microbacteriaceae</taxon>
        <taxon>Microbacterium</taxon>
    </lineage>
</organism>
<protein>
    <recommendedName>
        <fullName evidence="2">Polysaccharide pyruvyl transferase domain-containing protein</fullName>
    </recommendedName>
</protein>
<evidence type="ECO:0000256" key="1">
    <source>
        <dbReference type="SAM" id="MobiDB-lite"/>
    </source>
</evidence>